<evidence type="ECO:0000313" key="2">
    <source>
        <dbReference type="EMBL" id="KAK1527700.1"/>
    </source>
</evidence>
<proteinExistence type="predicted"/>
<protein>
    <submittedName>
        <fullName evidence="2">Uncharacterized protein</fullName>
    </submittedName>
</protein>
<gene>
    <name evidence="2" type="ORF">CCOS01_07962</name>
</gene>
<evidence type="ECO:0000313" key="3">
    <source>
        <dbReference type="Proteomes" id="UP001240678"/>
    </source>
</evidence>
<evidence type="ECO:0000256" key="1">
    <source>
        <dbReference type="SAM" id="MobiDB-lite"/>
    </source>
</evidence>
<dbReference type="RefSeq" id="XP_060314016.1">
    <property type="nucleotide sequence ID" value="XM_060456124.1"/>
</dbReference>
<reference evidence="2 3" key="1">
    <citation type="submission" date="2016-10" db="EMBL/GenBank/DDBJ databases">
        <title>The genome sequence of Colletotrichum fioriniae PJ7.</title>
        <authorList>
            <person name="Baroncelli R."/>
        </authorList>
    </citation>
    <scope>NUCLEOTIDE SEQUENCE [LARGE SCALE GENOMIC DNA]</scope>
    <source>
        <strain evidence="2 3">IMI 309622</strain>
    </source>
</reference>
<feature type="region of interest" description="Disordered" evidence="1">
    <location>
        <begin position="81"/>
        <end position="132"/>
    </location>
</feature>
<dbReference type="Proteomes" id="UP001240678">
    <property type="component" value="Unassembled WGS sequence"/>
</dbReference>
<comment type="caution">
    <text evidence="2">The sequence shown here is derived from an EMBL/GenBank/DDBJ whole genome shotgun (WGS) entry which is preliminary data.</text>
</comment>
<sequence>MSLFLTFPPTPNDADRKKLTEAELQGTRGAKSTEMADWGGIGGCGGGGKERVGPFCTPHRRAARCFLAPVTSDLALSIRAASSSSYRQEGGGPSNKGSRRSCMGGRRNHKPSPGPPNFRTTLPPYADCDDDDPYELGKKNEMRFDSSSGRERRFVWLGQSIVFFNLQARQFR</sequence>
<accession>A0AAJ0E1I3</accession>
<dbReference type="GeneID" id="85339671"/>
<organism evidence="2 3">
    <name type="scientific">Colletotrichum costaricense</name>
    <dbReference type="NCBI Taxonomy" id="1209916"/>
    <lineage>
        <taxon>Eukaryota</taxon>
        <taxon>Fungi</taxon>
        <taxon>Dikarya</taxon>
        <taxon>Ascomycota</taxon>
        <taxon>Pezizomycotina</taxon>
        <taxon>Sordariomycetes</taxon>
        <taxon>Hypocreomycetidae</taxon>
        <taxon>Glomerellales</taxon>
        <taxon>Glomerellaceae</taxon>
        <taxon>Colletotrichum</taxon>
        <taxon>Colletotrichum acutatum species complex</taxon>
    </lineage>
</organism>
<dbReference type="EMBL" id="MOOE01000007">
    <property type="protein sequence ID" value="KAK1527700.1"/>
    <property type="molecule type" value="Genomic_DNA"/>
</dbReference>
<name>A0AAJ0E1I3_9PEZI</name>
<dbReference type="AlphaFoldDB" id="A0AAJ0E1I3"/>
<keyword evidence="3" id="KW-1185">Reference proteome</keyword>